<keyword evidence="6 10" id="KW-0812">Transmembrane</keyword>
<name>A0A0C9Q7E7_LACPA</name>
<gene>
    <name evidence="11" type="ORF">LC0644_0326</name>
</gene>
<evidence type="ECO:0000256" key="9">
    <source>
        <dbReference type="SAM" id="MobiDB-lite"/>
    </source>
</evidence>
<feature type="transmembrane region" description="Helical" evidence="10">
    <location>
        <begin position="209"/>
        <end position="229"/>
    </location>
</feature>
<keyword evidence="3" id="KW-1003">Cell membrane</keyword>
<dbReference type="PROSITE" id="PS51106">
    <property type="entry name" value="PTS_EIIC_TYPE_4"/>
    <property type="match status" value="1"/>
</dbReference>
<sequence length="305" mass="32020">MIAWWQIALLTLYAGYQILDELQIYSAMSSPVFAGLISGLVMGDMKAGLLIGASTQLMVLGVGTFGGASKIDANSGTILATAFSVSAGMKPEAAVAAIAVPVASIMIQTDILARFSNTFFAHRIDKMVDQNNYKGIERYFLAGALPWALSRMIPVGLALAFGGGFVTDLAHVLNTSWKWLGDGLATAGAVLPAVGFAILLHYLPLKKHFPYLIMGFVFTVLFTTLFGSVQTLGTAVAGVAKGFTASFNGLSMLAMALIAFAFAAISYQQTTKLHDIAVGNGNTDAASGTAANKTNEQGEITDDEL</sequence>
<accession>A0A0C9Q7E7</accession>
<dbReference type="PANTHER" id="PTHR32502">
    <property type="entry name" value="N-ACETYLGALACTOSAMINE PERMEASE II COMPONENT-RELATED"/>
    <property type="match status" value="1"/>
</dbReference>
<organism evidence="11 12">
    <name type="scientific">Lacticaseibacillus paracasei NRIC 0644</name>
    <dbReference type="NCBI Taxonomy" id="1435038"/>
    <lineage>
        <taxon>Bacteria</taxon>
        <taxon>Bacillati</taxon>
        <taxon>Bacillota</taxon>
        <taxon>Bacilli</taxon>
        <taxon>Lactobacillales</taxon>
        <taxon>Lactobacillaceae</taxon>
        <taxon>Lacticaseibacillus</taxon>
    </lineage>
</organism>
<dbReference type="InterPro" id="IPR004700">
    <property type="entry name" value="PTS_IIC_man"/>
</dbReference>
<dbReference type="Pfam" id="PF03609">
    <property type="entry name" value="EII-Sor"/>
    <property type="match status" value="1"/>
</dbReference>
<keyword evidence="2" id="KW-0813">Transport</keyword>
<evidence type="ECO:0000313" key="12">
    <source>
        <dbReference type="Proteomes" id="UP000032552"/>
    </source>
</evidence>
<evidence type="ECO:0000313" key="11">
    <source>
        <dbReference type="EMBL" id="GAN35737.1"/>
    </source>
</evidence>
<evidence type="ECO:0000256" key="3">
    <source>
        <dbReference type="ARBA" id="ARBA00022475"/>
    </source>
</evidence>
<dbReference type="AlphaFoldDB" id="A0A0C9Q7E7"/>
<keyword evidence="7 10" id="KW-1133">Transmembrane helix</keyword>
<dbReference type="EMBL" id="BAYM01000014">
    <property type="protein sequence ID" value="GAN35737.1"/>
    <property type="molecule type" value="Genomic_DNA"/>
</dbReference>
<feature type="transmembrane region" description="Helical" evidence="10">
    <location>
        <begin position="139"/>
        <end position="163"/>
    </location>
</feature>
<comment type="caution">
    <text evidence="11">The sequence shown here is derived from an EMBL/GenBank/DDBJ whole genome shotgun (WGS) entry which is preliminary data.</text>
</comment>
<protein>
    <submittedName>
        <fullName evidence="11">PTS system protein</fullName>
    </submittedName>
</protein>
<evidence type="ECO:0000256" key="8">
    <source>
        <dbReference type="ARBA" id="ARBA00023136"/>
    </source>
</evidence>
<feature type="compositionally biased region" description="Polar residues" evidence="9">
    <location>
        <begin position="284"/>
        <end position="298"/>
    </location>
</feature>
<evidence type="ECO:0000256" key="7">
    <source>
        <dbReference type="ARBA" id="ARBA00022989"/>
    </source>
</evidence>
<dbReference type="PANTHER" id="PTHR32502:SF28">
    <property type="entry name" value="PHOSPHOTRANSFERASE SYSTEM SUGAR-SPECIFIC EIIC COMPONENT"/>
    <property type="match status" value="1"/>
</dbReference>
<evidence type="ECO:0000256" key="5">
    <source>
        <dbReference type="ARBA" id="ARBA00022683"/>
    </source>
</evidence>
<evidence type="ECO:0000256" key="2">
    <source>
        <dbReference type="ARBA" id="ARBA00022448"/>
    </source>
</evidence>
<evidence type="ECO:0000256" key="6">
    <source>
        <dbReference type="ARBA" id="ARBA00022692"/>
    </source>
</evidence>
<evidence type="ECO:0000256" key="1">
    <source>
        <dbReference type="ARBA" id="ARBA00004651"/>
    </source>
</evidence>
<feature type="transmembrane region" description="Helical" evidence="10">
    <location>
        <begin position="24"/>
        <end position="42"/>
    </location>
</feature>
<evidence type="ECO:0000256" key="4">
    <source>
        <dbReference type="ARBA" id="ARBA00022597"/>
    </source>
</evidence>
<proteinExistence type="predicted"/>
<feature type="transmembrane region" description="Helical" evidence="10">
    <location>
        <begin position="49"/>
        <end position="68"/>
    </location>
</feature>
<dbReference type="Proteomes" id="UP000032552">
    <property type="component" value="Unassembled WGS sequence"/>
</dbReference>
<keyword evidence="5" id="KW-0598">Phosphotransferase system</keyword>
<dbReference type="RefSeq" id="WP_003573365.1">
    <property type="nucleotide sequence ID" value="NZ_BAYM01000014.1"/>
</dbReference>
<reference evidence="12" key="1">
    <citation type="submission" date="2014-05" db="EMBL/GenBank/DDBJ databases">
        <title>Whole genome sequencing of Lactobacillus casei NRIC0644.</title>
        <authorList>
            <person name="Atarashi H."/>
            <person name="Yoshida Y."/>
            <person name="Fujimura S."/>
            <person name="Tanaka N."/>
            <person name="Shiwa Y."/>
            <person name="Yoshikawa H."/>
            <person name="Okada S."/>
            <person name="Nakagawa J."/>
        </authorList>
    </citation>
    <scope>NUCLEOTIDE SEQUENCE [LARGE SCALE GENOMIC DNA]</scope>
    <source>
        <strain evidence="12">NRIC0644</strain>
    </source>
</reference>
<dbReference type="GO" id="GO:0009401">
    <property type="term" value="P:phosphoenolpyruvate-dependent sugar phosphotransferase system"/>
    <property type="evidence" value="ECO:0007669"/>
    <property type="project" value="UniProtKB-KW"/>
</dbReference>
<keyword evidence="8 10" id="KW-0472">Membrane</keyword>
<dbReference type="GO" id="GO:0005886">
    <property type="term" value="C:plasma membrane"/>
    <property type="evidence" value="ECO:0007669"/>
    <property type="project" value="UniProtKB-SubCell"/>
</dbReference>
<keyword evidence="4" id="KW-0762">Sugar transport</keyword>
<comment type="subcellular location">
    <subcellularLocation>
        <location evidence="1">Cell membrane</location>
        <topology evidence="1">Multi-pass membrane protein</topology>
    </subcellularLocation>
</comment>
<evidence type="ECO:0000256" key="10">
    <source>
        <dbReference type="SAM" id="Phobius"/>
    </source>
</evidence>
<feature type="region of interest" description="Disordered" evidence="9">
    <location>
        <begin position="284"/>
        <end position="305"/>
    </location>
</feature>
<feature type="transmembrane region" description="Helical" evidence="10">
    <location>
        <begin position="183"/>
        <end position="202"/>
    </location>
</feature>
<feature type="transmembrane region" description="Helical" evidence="10">
    <location>
        <begin position="249"/>
        <end position="267"/>
    </location>
</feature>
<dbReference type="InterPro" id="IPR050303">
    <property type="entry name" value="GatZ_KbaZ_carbometab"/>
</dbReference>